<dbReference type="EMBL" id="CADCUR010000125">
    <property type="protein sequence ID" value="CAA9399729.1"/>
    <property type="molecule type" value="Genomic_DNA"/>
</dbReference>
<dbReference type="InterPro" id="IPR006311">
    <property type="entry name" value="TAT_signal"/>
</dbReference>
<dbReference type="PROSITE" id="PS51318">
    <property type="entry name" value="TAT"/>
    <property type="match status" value="1"/>
</dbReference>
<proteinExistence type="predicted"/>
<reference evidence="1" key="1">
    <citation type="submission" date="2020-02" db="EMBL/GenBank/DDBJ databases">
        <authorList>
            <person name="Meier V. D."/>
        </authorList>
    </citation>
    <scope>NUCLEOTIDE SEQUENCE</scope>
    <source>
        <strain evidence="1">AVDCRST_MAG74</strain>
    </source>
</reference>
<organism evidence="1">
    <name type="scientific">uncultured Pyrinomonadaceae bacterium</name>
    <dbReference type="NCBI Taxonomy" id="2283094"/>
    <lineage>
        <taxon>Bacteria</taxon>
        <taxon>Pseudomonadati</taxon>
        <taxon>Acidobacteriota</taxon>
        <taxon>Blastocatellia</taxon>
        <taxon>Blastocatellales</taxon>
        <taxon>Pyrinomonadaceae</taxon>
        <taxon>environmental samples</taxon>
    </lineage>
</organism>
<accession>A0A6J4NX26</accession>
<dbReference type="AlphaFoldDB" id="A0A6J4NX26"/>
<dbReference type="InterPro" id="IPR008557">
    <property type="entry name" value="PhoX"/>
</dbReference>
<dbReference type="PANTHER" id="PTHR35399:SF4">
    <property type="entry name" value="MEMBRANE PROTEIN"/>
    <property type="match status" value="1"/>
</dbReference>
<evidence type="ECO:0008006" key="2">
    <source>
        <dbReference type="Google" id="ProtNLM"/>
    </source>
</evidence>
<protein>
    <recommendedName>
        <fullName evidence="2">Phosphatase</fullName>
    </recommendedName>
</protein>
<dbReference type="Pfam" id="PF05787">
    <property type="entry name" value="PhoX"/>
    <property type="match status" value="1"/>
</dbReference>
<name>A0A6J4NX26_9BACT</name>
<dbReference type="SUPFAM" id="SSF63829">
    <property type="entry name" value="Calcium-dependent phosphotriesterase"/>
    <property type="match status" value="1"/>
</dbReference>
<evidence type="ECO:0000313" key="1">
    <source>
        <dbReference type="EMBL" id="CAA9399729.1"/>
    </source>
</evidence>
<gene>
    <name evidence="1" type="ORF">AVDCRST_MAG74-1585</name>
</gene>
<sequence length="469" mass="50515">MNRRNFLFSAALASSGAVLTFGGFARRAEAIAEAKNLAAFRAHGFGELLPTAAQNTSETYLALPKGFEYKVIGKVGGVMADGRATPRAHDAMGIFQTGGDWRVIRNHEINDQIPKSGAAIGTTHHYDEAAGGGTTTLVINRKTREVERDFVSLSGTLNNCAGGITPWGTWISCEETTLGPTKIKTKGGKEIGGYAKPHGYCFEVQASANSNLPPVPLRAMGRFVHEAVAVDRKTGIVYQTEDHNPAGFYRFIPKRHKRLAEGGTLQVLAVKDRPNFDTRKGQTVGANLETNWLTIDNPDPAEADTDSSAVFKQGAKNGAAIFARLEGCFPAKDGRVYFASTSGGDVRGGQIWLYRATTPEAGNLTLVFESPDRQILDMPDNICLHPKSDLIFLCEDSDYGLYGATPGNFLRILTANGKIADFAKNITPGAERSEFAGAVFSKDGVTLFVNVQTAGVTLAIWGDWKSFRA</sequence>
<dbReference type="PANTHER" id="PTHR35399">
    <property type="entry name" value="SLR8030 PROTEIN"/>
    <property type="match status" value="1"/>
</dbReference>